<geneLocation type="plasmid" evidence="3">
    <name>pvic8964</name>
</geneLocation>
<feature type="domain" description="Bro-N" evidence="1">
    <location>
        <begin position="1"/>
        <end position="110"/>
    </location>
</feature>
<protein>
    <submittedName>
        <fullName evidence="2">BRO family protein</fullName>
    </submittedName>
</protein>
<dbReference type="EMBL" id="CP018792">
    <property type="protein sequence ID" value="ARR03153.1"/>
    <property type="molecule type" value="Genomic_DNA"/>
</dbReference>
<keyword evidence="2" id="KW-0614">Plasmid</keyword>
<evidence type="ECO:0000259" key="1">
    <source>
        <dbReference type="PROSITE" id="PS51750"/>
    </source>
</evidence>
<reference evidence="2 3" key="1">
    <citation type="journal article" date="2017" name="Genome Biol. Evol.">
        <title>Comparative Genomic Analysis Identifies a Campylobacter Clade Deficient in Selenium Metabolism.</title>
        <authorList>
            <person name="Miller W.G."/>
            <person name="Yee E."/>
            <person name="Lopes B.S."/>
            <person name="Chapman M.H."/>
            <person name="Huynh S."/>
            <person name="Bono J.L."/>
            <person name="Parker C.T."/>
            <person name="Strachan N.J.C."/>
            <person name="Forbes K.J."/>
        </authorList>
    </citation>
    <scope>NUCLEOTIDE SEQUENCE [LARGE SCALE GENOMIC DNA]</scope>
    <source>
        <strain evidence="2 3">RM8964</strain>
        <plasmid evidence="3">pvic8964</plasmid>
    </source>
</reference>
<accession>A0A1X9T3Y5</accession>
<dbReference type="PANTHER" id="PTHR36180:SF2">
    <property type="entry name" value="BRO FAMILY PROTEIN"/>
    <property type="match status" value="1"/>
</dbReference>
<dbReference type="PROSITE" id="PS51750">
    <property type="entry name" value="BRO_N"/>
    <property type="match status" value="1"/>
</dbReference>
<dbReference type="Pfam" id="PF02498">
    <property type="entry name" value="Bro-N"/>
    <property type="match status" value="1"/>
</dbReference>
<dbReference type="InterPro" id="IPR003497">
    <property type="entry name" value="BRO_N_domain"/>
</dbReference>
<dbReference type="OrthoDB" id="9808959at2"/>
<gene>
    <name evidence="2" type="ORF">CVIC8964_a0009</name>
</gene>
<evidence type="ECO:0000313" key="2">
    <source>
        <dbReference type="EMBL" id="ARR03153.1"/>
    </source>
</evidence>
<sequence>MNEVVLFENKDFGNIRVLGNYLNPLFCLSDICKILNVKRVNSIRDMIDREFDKGGVFEYTPFQTRGGKQKFIMITEPELYFILMRSDKPKARPFRQWVINEVLPKIRQQGYYSSNQKVALQDRRLDLPDTPCRDIIEQQIKKIEMKENVEFVSLISYEIKETFKDGKQSTNKKVHFNVRKRRDI</sequence>
<proteinExistence type="predicted"/>
<dbReference type="PANTHER" id="PTHR36180">
    <property type="entry name" value="DNA-BINDING PROTEIN-RELATED-RELATED"/>
    <property type="match status" value="1"/>
</dbReference>
<dbReference type="SMART" id="SM01040">
    <property type="entry name" value="Bro-N"/>
    <property type="match status" value="1"/>
</dbReference>
<dbReference type="Proteomes" id="UP000194265">
    <property type="component" value="Plasmid pVIC8964"/>
</dbReference>
<dbReference type="AlphaFoldDB" id="A0A1X9T3Y5"/>
<dbReference type="RefSeq" id="WP_086334258.1">
    <property type="nucleotide sequence ID" value="NZ_CP018792.1"/>
</dbReference>
<name>A0A1X9T3Y5_9BACT</name>
<organism evidence="2 3">
    <name type="scientific">Campylobacter vicugnae</name>
    <dbReference type="NCBI Taxonomy" id="1660076"/>
    <lineage>
        <taxon>Bacteria</taxon>
        <taxon>Pseudomonadati</taxon>
        <taxon>Campylobacterota</taxon>
        <taxon>Epsilonproteobacteria</taxon>
        <taxon>Campylobacterales</taxon>
        <taxon>Campylobacteraceae</taxon>
        <taxon>Campylobacter</taxon>
    </lineage>
</organism>
<evidence type="ECO:0000313" key="3">
    <source>
        <dbReference type="Proteomes" id="UP000194265"/>
    </source>
</evidence>